<sequence length="494" mass="55681">MWLTDGTVDLFGAETALIQIEPDKARRWHFLRTPGRVVSLEDIKSAVSSLGPDIERDIREGEARKFTYEPGMAYIGWCDSPKIQIGTRRPPSSLLEAVVRPSAIPIPSNNILELAEESKSRSVNLNFQVGFSGIATAEVGGERGRERTYTVPNLNRFISPEQFPTFEETLAEAKSTPCILWDNWAKRAWLLPGITALLFTSLCRIEKLGWAVHDMTYAEPSDDPRGSAQGCLLDNQAKKIMTKTSGLLKERFSVFVQRVWSGMIDAEKVRRSRGGEGTKHRVNGVVFGYDLADLLSSRSVKLRYLDSGLAGRNLESWVRLAQEDDVMVIFCGRIGPVIDCKWVEHVEADGNDEQAVPYSCSCSDSCRDWPSTNGVLSTFLQDLSSFSSKDWKSEASNSLPIRQGITWTPTGLDLFEHGRNRRSGGTACTCCQMMERLQSFKRTDRPDRRPNKIIRFALWISRQPEEGAASFRFLEWFDKHWAVRFGLKQDEPPN</sequence>
<reference evidence="1 2" key="1">
    <citation type="journal article" date="2019" name="Microbiol. Resour. Announc.">
        <title>High-quality draft genome sequence of Fusarium oxysporum f. sp. cubense strain 160527, a causal agent of Panama disease.</title>
        <authorList>
            <person name="Asai S."/>
            <person name="Ayukawa Y."/>
            <person name="Gan P."/>
            <person name="Masuda S."/>
            <person name="Komatsu K."/>
            <person name="Shirasu K."/>
            <person name="Arie T."/>
        </authorList>
    </citation>
    <scope>NUCLEOTIDE SEQUENCE [LARGE SCALE GENOMIC DNA]</scope>
    <source>
        <strain evidence="1 2">160527</strain>
    </source>
</reference>
<dbReference type="AlphaFoldDB" id="A0A559L6H6"/>
<dbReference type="EMBL" id="SRMI01000006">
    <property type="protein sequence ID" value="TVY68530.1"/>
    <property type="molecule type" value="Genomic_DNA"/>
</dbReference>
<name>A0A559L6H6_FUSOC</name>
<protein>
    <submittedName>
        <fullName evidence="1">Uncharacterized protein</fullName>
    </submittedName>
</protein>
<comment type="caution">
    <text evidence="1">The sequence shown here is derived from an EMBL/GenBank/DDBJ whole genome shotgun (WGS) entry which is preliminary data.</text>
</comment>
<accession>A0A559L6H6</accession>
<evidence type="ECO:0000313" key="2">
    <source>
        <dbReference type="Proteomes" id="UP000320707"/>
    </source>
</evidence>
<evidence type="ECO:0000313" key="1">
    <source>
        <dbReference type="EMBL" id="TVY68530.1"/>
    </source>
</evidence>
<proteinExistence type="predicted"/>
<organism evidence="1 2">
    <name type="scientific">Fusarium oxysporum f. sp. cubense</name>
    <dbReference type="NCBI Taxonomy" id="61366"/>
    <lineage>
        <taxon>Eukaryota</taxon>
        <taxon>Fungi</taxon>
        <taxon>Dikarya</taxon>
        <taxon>Ascomycota</taxon>
        <taxon>Pezizomycotina</taxon>
        <taxon>Sordariomycetes</taxon>
        <taxon>Hypocreomycetidae</taxon>
        <taxon>Hypocreales</taxon>
        <taxon>Nectriaceae</taxon>
        <taxon>Fusarium</taxon>
        <taxon>Fusarium oxysporum species complex</taxon>
    </lineage>
</organism>
<gene>
    <name evidence="1" type="ORF">Focb16_v003136</name>
</gene>
<dbReference type="Proteomes" id="UP000320707">
    <property type="component" value="Unassembled WGS sequence"/>
</dbReference>